<comment type="caution">
    <text evidence="2">The sequence shown here is derived from an EMBL/GenBank/DDBJ whole genome shotgun (WGS) entry which is preliminary data.</text>
</comment>
<evidence type="ECO:0000313" key="3">
    <source>
        <dbReference type="Proteomes" id="UP000658720"/>
    </source>
</evidence>
<dbReference type="PROSITE" id="PS00409">
    <property type="entry name" value="PROKAR_NTER_METHYL"/>
    <property type="match status" value="1"/>
</dbReference>
<evidence type="ECO:0000313" key="2">
    <source>
        <dbReference type="EMBL" id="MBE9253421.1"/>
    </source>
</evidence>
<keyword evidence="1" id="KW-1133">Transmembrane helix</keyword>
<reference evidence="2 3" key="1">
    <citation type="submission" date="2020-10" db="EMBL/GenBank/DDBJ databases">
        <authorList>
            <person name="Castelo-Branco R."/>
            <person name="Eusebio N."/>
            <person name="Adriana R."/>
            <person name="Vieira A."/>
            <person name="Brugerolle De Fraissinette N."/>
            <person name="Rezende De Castro R."/>
            <person name="Schneider M.P."/>
            <person name="Vasconcelos V."/>
            <person name="Leao P.N."/>
        </authorList>
    </citation>
    <scope>NUCLEOTIDE SEQUENCE [LARGE SCALE GENOMIC DNA]</scope>
    <source>
        <strain evidence="2 3">LEGE 00031</strain>
    </source>
</reference>
<keyword evidence="3" id="KW-1185">Reference proteome</keyword>
<dbReference type="InterPro" id="IPR012902">
    <property type="entry name" value="N_methyl_site"/>
</dbReference>
<gene>
    <name evidence="2" type="ORF">IQ217_06000</name>
</gene>
<sequence length="307" mass="31919">MKIWLYLLIRIEQKSKGFTLLELLIASVMTFFVVSGVGFAIVIMTKDNITSQVSGDLVFNTTRAADFITDEIRQATFISTNSADIPTSTVSCAMASGEQFVIGLAIASSQVNVVYYTKTPPGSPWLGPSSIYRCGPPLNASGQLDLTPANRTKSILVDSITTNATARNETCASGTTKFPASPSAGFFLCVNNSNPNLVELRLTSRSDKLASDGLGAGRNSASSGNYRVVATAFTRAASGVATLNGSGTCTGVTVAVDGRPAINFSSGMSLVANSSSAFVFSPGVWVKTGNTYTGTGGSLACTITASF</sequence>
<keyword evidence="1" id="KW-0472">Membrane</keyword>
<accession>A0ABR9VQT4</accession>
<name>A0ABR9VQT4_9SYNC</name>
<protein>
    <recommendedName>
        <fullName evidence="4">Prepilin-type N-terminal cleavage/methylation domain-containing protein</fullName>
    </recommendedName>
</protein>
<feature type="transmembrane region" description="Helical" evidence="1">
    <location>
        <begin position="20"/>
        <end position="44"/>
    </location>
</feature>
<keyword evidence="1" id="KW-0812">Transmembrane</keyword>
<evidence type="ECO:0008006" key="4">
    <source>
        <dbReference type="Google" id="ProtNLM"/>
    </source>
</evidence>
<evidence type="ECO:0000256" key="1">
    <source>
        <dbReference type="SAM" id="Phobius"/>
    </source>
</evidence>
<dbReference type="EMBL" id="JADEVV010000012">
    <property type="protein sequence ID" value="MBE9253421.1"/>
    <property type="molecule type" value="Genomic_DNA"/>
</dbReference>
<dbReference type="RefSeq" id="WP_194019272.1">
    <property type="nucleotide sequence ID" value="NZ_JADEVV010000012.1"/>
</dbReference>
<dbReference type="Proteomes" id="UP000658720">
    <property type="component" value="Unassembled WGS sequence"/>
</dbReference>
<organism evidence="2 3">
    <name type="scientific">Synechocystis salina LEGE 00031</name>
    <dbReference type="NCBI Taxonomy" id="1828736"/>
    <lineage>
        <taxon>Bacteria</taxon>
        <taxon>Bacillati</taxon>
        <taxon>Cyanobacteriota</taxon>
        <taxon>Cyanophyceae</taxon>
        <taxon>Synechococcales</taxon>
        <taxon>Merismopediaceae</taxon>
        <taxon>Synechocystis</taxon>
    </lineage>
</organism>
<proteinExistence type="predicted"/>